<dbReference type="EMBL" id="JAMKPW020000014">
    <property type="protein sequence ID" value="KAK8211401.1"/>
    <property type="molecule type" value="Genomic_DNA"/>
</dbReference>
<organism evidence="1 2">
    <name type="scientific">Zalaria obscura</name>
    <dbReference type="NCBI Taxonomy" id="2024903"/>
    <lineage>
        <taxon>Eukaryota</taxon>
        <taxon>Fungi</taxon>
        <taxon>Dikarya</taxon>
        <taxon>Ascomycota</taxon>
        <taxon>Pezizomycotina</taxon>
        <taxon>Dothideomycetes</taxon>
        <taxon>Dothideomycetidae</taxon>
        <taxon>Dothideales</taxon>
        <taxon>Zalariaceae</taxon>
        <taxon>Zalaria</taxon>
    </lineage>
</organism>
<dbReference type="Proteomes" id="UP001320706">
    <property type="component" value="Unassembled WGS sequence"/>
</dbReference>
<comment type="caution">
    <text evidence="1">The sequence shown here is derived from an EMBL/GenBank/DDBJ whole genome shotgun (WGS) entry which is preliminary data.</text>
</comment>
<sequence>MGDCSAACVSESPDEFGEGGGSKGAANVYGMGDAKQAGRGREKQTGNYSTKLSNEQEEVEDAEARQQVDTILQDGDEVGERKQGDWEE</sequence>
<protein>
    <submittedName>
        <fullName evidence="1">Uncharacterized protein</fullName>
    </submittedName>
</protein>
<reference evidence="1" key="1">
    <citation type="submission" date="2024-02" db="EMBL/GenBank/DDBJ databases">
        <title>Metagenome Assembled Genome of Zalaria obscura JY119.</title>
        <authorList>
            <person name="Vighnesh L."/>
            <person name="Jagadeeshwari U."/>
            <person name="Venkata Ramana C."/>
            <person name="Sasikala C."/>
        </authorList>
    </citation>
    <scope>NUCLEOTIDE SEQUENCE</scope>
    <source>
        <strain evidence="1">JY119</strain>
    </source>
</reference>
<name>A0ACC3SEY0_9PEZI</name>
<keyword evidence="2" id="KW-1185">Reference proteome</keyword>
<accession>A0ACC3SEY0</accession>
<proteinExistence type="predicted"/>
<evidence type="ECO:0000313" key="1">
    <source>
        <dbReference type="EMBL" id="KAK8211401.1"/>
    </source>
</evidence>
<gene>
    <name evidence="1" type="ORF">M8818_003368</name>
</gene>
<evidence type="ECO:0000313" key="2">
    <source>
        <dbReference type="Proteomes" id="UP001320706"/>
    </source>
</evidence>